<feature type="compositionally biased region" description="Acidic residues" evidence="1">
    <location>
        <begin position="420"/>
        <end position="437"/>
    </location>
</feature>
<feature type="region of interest" description="Disordered" evidence="1">
    <location>
        <begin position="395"/>
        <end position="505"/>
    </location>
</feature>
<dbReference type="InterPro" id="IPR035925">
    <property type="entry name" value="BSD_dom_sf"/>
</dbReference>
<dbReference type="SMART" id="SM00751">
    <property type="entry name" value="BSD"/>
    <property type="match status" value="1"/>
</dbReference>
<feature type="region of interest" description="Disordered" evidence="1">
    <location>
        <begin position="58"/>
        <end position="88"/>
    </location>
</feature>
<feature type="compositionally biased region" description="Basic and acidic residues" evidence="1">
    <location>
        <begin position="476"/>
        <end position="497"/>
    </location>
</feature>
<proteinExistence type="predicted"/>
<keyword evidence="4" id="KW-1185">Reference proteome</keyword>
<evidence type="ECO:0000313" key="3">
    <source>
        <dbReference type="EMBL" id="KAF6136881.1"/>
    </source>
</evidence>
<feature type="region of interest" description="Disordered" evidence="1">
    <location>
        <begin position="297"/>
        <end position="330"/>
    </location>
</feature>
<dbReference type="EMBL" id="JACGCM010002668">
    <property type="protein sequence ID" value="KAF6136881.1"/>
    <property type="molecule type" value="Genomic_DNA"/>
</dbReference>
<sequence length="505" mass="56092">MSWIARSIVNSLKLDDDEESQTNSINGESQTHTNSSSSDFSQLTKTLTRQLWGVASFLAPPSSPSPPTATDSSVSEWNRWEPPRDTDLEVSESARIAGIRSDFAEIGGKFKTGISRISNHKAVSEISKIASTFLPFGSSGEEGGNYLLGEAIGVTEEVLTFARNISMHPETWLDFPLSDDEDSDGLGRKPIARMQDYFAKVYIIELKILLVLFGVDWLYFDMSDAQQEHALAVERLAPRLAALRIELCPGYMSEGCFWRIYFVLLHSRLNKHDAELLSTPQIVEARAMLMQDLQNRMKPEPERSGSGTFFPNSLQEEHLSSPSNSLTNTTPLETFSFEPIISSETSDFETEKHAVVSTEIQIVDKSVVEEESISTDNNRDVPIGSSFKAFDQKYEEDGDEWLEDENSETDGFTGTTVPIENEEDVSFSDLEDNDDNDGFSAPSISKAASYNSSNAHPIKNSQDGVQLEAKNGQSDVRAEHSGIEPLHAKTPENKDSNDWLNVDFV</sequence>
<feature type="compositionally biased region" description="Polar residues" evidence="1">
    <location>
        <begin position="409"/>
        <end position="418"/>
    </location>
</feature>
<feature type="compositionally biased region" description="Polar residues" evidence="1">
    <location>
        <begin position="305"/>
        <end position="314"/>
    </location>
</feature>
<dbReference type="Gene3D" id="1.10.3970.10">
    <property type="entry name" value="BSD domain"/>
    <property type="match status" value="1"/>
</dbReference>
<reference evidence="3 4" key="1">
    <citation type="journal article" date="2020" name="IScience">
        <title>Genome Sequencing of the Endangered Kingdonia uniflora (Circaeasteraceae, Ranunculales) Reveals Potential Mechanisms of Evolutionary Specialization.</title>
        <authorList>
            <person name="Sun Y."/>
            <person name="Deng T."/>
            <person name="Zhang A."/>
            <person name="Moore M.J."/>
            <person name="Landis J.B."/>
            <person name="Lin N."/>
            <person name="Zhang H."/>
            <person name="Zhang X."/>
            <person name="Huang J."/>
            <person name="Zhang X."/>
            <person name="Sun H."/>
            <person name="Wang H."/>
        </authorList>
    </citation>
    <scope>NUCLEOTIDE SEQUENCE [LARGE SCALE GENOMIC DNA]</scope>
    <source>
        <strain evidence="3">TB1705</strain>
        <tissue evidence="3">Leaf</tissue>
    </source>
</reference>
<dbReference type="Pfam" id="PF03909">
    <property type="entry name" value="BSD"/>
    <property type="match status" value="1"/>
</dbReference>
<dbReference type="InterPro" id="IPR005607">
    <property type="entry name" value="BSD_dom"/>
</dbReference>
<dbReference type="PROSITE" id="PS50858">
    <property type="entry name" value="BSD"/>
    <property type="match status" value="1"/>
</dbReference>
<feature type="compositionally biased region" description="Basic and acidic residues" evidence="1">
    <location>
        <begin position="78"/>
        <end position="87"/>
    </location>
</feature>
<feature type="domain" description="BSD" evidence="2">
    <location>
        <begin position="217"/>
        <end position="269"/>
    </location>
</feature>
<feature type="compositionally biased region" description="Low complexity" evidence="1">
    <location>
        <begin position="320"/>
        <end position="330"/>
    </location>
</feature>
<feature type="region of interest" description="Disordered" evidence="1">
    <location>
        <begin position="15"/>
        <end position="41"/>
    </location>
</feature>
<evidence type="ECO:0000313" key="4">
    <source>
        <dbReference type="Proteomes" id="UP000541444"/>
    </source>
</evidence>
<accession>A0A7J7L2M3</accession>
<comment type="caution">
    <text evidence="3">The sequence shown here is derived from an EMBL/GenBank/DDBJ whole genome shotgun (WGS) entry which is preliminary data.</text>
</comment>
<feature type="compositionally biased region" description="Acidic residues" evidence="1">
    <location>
        <begin position="396"/>
        <end position="408"/>
    </location>
</feature>
<dbReference type="SUPFAM" id="SSF140383">
    <property type="entry name" value="BSD domain-like"/>
    <property type="match status" value="1"/>
</dbReference>
<organism evidence="3 4">
    <name type="scientific">Kingdonia uniflora</name>
    <dbReference type="NCBI Taxonomy" id="39325"/>
    <lineage>
        <taxon>Eukaryota</taxon>
        <taxon>Viridiplantae</taxon>
        <taxon>Streptophyta</taxon>
        <taxon>Embryophyta</taxon>
        <taxon>Tracheophyta</taxon>
        <taxon>Spermatophyta</taxon>
        <taxon>Magnoliopsida</taxon>
        <taxon>Ranunculales</taxon>
        <taxon>Circaeasteraceae</taxon>
        <taxon>Kingdonia</taxon>
    </lineage>
</organism>
<dbReference type="OrthoDB" id="2021158at2759"/>
<feature type="compositionally biased region" description="Polar residues" evidence="1">
    <location>
        <begin position="21"/>
        <end position="41"/>
    </location>
</feature>
<dbReference type="Proteomes" id="UP000541444">
    <property type="component" value="Unassembled WGS sequence"/>
</dbReference>
<name>A0A7J7L2M3_9MAGN</name>
<protein>
    <recommendedName>
        <fullName evidence="2">BSD domain-containing protein</fullName>
    </recommendedName>
</protein>
<feature type="compositionally biased region" description="Polar residues" evidence="1">
    <location>
        <begin position="442"/>
        <end position="464"/>
    </location>
</feature>
<gene>
    <name evidence="3" type="ORF">GIB67_018920</name>
</gene>
<dbReference type="PANTHER" id="PTHR31923:SF4">
    <property type="entry name" value="BSD DOMAIN-CONTAINING PROTEIN"/>
    <property type="match status" value="1"/>
</dbReference>
<dbReference type="PANTHER" id="PTHR31923">
    <property type="entry name" value="BSD DOMAIN-CONTAINING PROTEIN"/>
    <property type="match status" value="1"/>
</dbReference>
<evidence type="ECO:0000259" key="2">
    <source>
        <dbReference type="PROSITE" id="PS50858"/>
    </source>
</evidence>
<evidence type="ECO:0000256" key="1">
    <source>
        <dbReference type="SAM" id="MobiDB-lite"/>
    </source>
</evidence>
<dbReference type="AlphaFoldDB" id="A0A7J7L2M3"/>